<accession>A0ABV6DV16</accession>
<evidence type="ECO:0000313" key="2">
    <source>
        <dbReference type="EMBL" id="MFC0216503.1"/>
    </source>
</evidence>
<comment type="similarity">
    <text evidence="1">Belongs to the UxaE family.</text>
</comment>
<feature type="binding site" evidence="1">
    <location>
        <position position="352"/>
    </location>
    <ligand>
        <name>a divalent metal cation</name>
        <dbReference type="ChEBI" id="CHEBI:60240"/>
    </ligand>
</feature>
<comment type="catalytic activity">
    <reaction evidence="1">
        <text>keto-D-tagaturonate = keto-D-fructuronate</text>
        <dbReference type="Rhea" id="RHEA:51656"/>
        <dbReference type="ChEBI" id="CHEBI:17886"/>
        <dbReference type="ChEBI" id="CHEBI:59881"/>
        <dbReference type="EC" id="5.1.2.7"/>
    </reaction>
</comment>
<proteinExistence type="inferred from homology"/>
<name>A0ABV6DV16_9BACL</name>
<dbReference type="InterPro" id="IPR032586">
    <property type="entry name" value="UxaE"/>
</dbReference>
<dbReference type="EC" id="5.1.2.7" evidence="1"/>
<dbReference type="RefSeq" id="WP_377474751.1">
    <property type="nucleotide sequence ID" value="NZ_JBHLWN010000121.1"/>
</dbReference>
<feature type="active site" description="Proton donor" evidence="1">
    <location>
        <position position="278"/>
    </location>
</feature>
<sequence>MTTAAASLIQALSTNNIDSFTAPDIRVYPASLYEGDGVKLLMVRTAEGRRLAAVGSGEFYDSLQGDNVDGGKLCPLTHENRLVLNRFVPYTKPQAFGTQIATMGLGDRLGLASPGHIQTVRGHNIRPILAQQSIRELNLTGRTYEDVLDAACFAAFQEGYKDGFGADGDHLKKHEDIEYALRLGFTMLTLDCSEYIDNTIGGLSAAEIEQKYAEVPADVRSRYESRYLEKSVAVGGTTLTISRDELVRDVLIYASSIDFMESIYRKYIAELNGAVDFEISIDETATPTSPEAHYIVANELKERGVTIFSMAPRFCGEFQKGIDYIGDIAQFEKELAEHAAIADHFGYKLSIHSGSDKFSVFPLIGKYTQGRFHLKTAGTNWLEAVRVVAKTNASLYRRMHQYALDHFEEATAYYHVTTDLSKIAPLDSVSDADLPNYMNEDNARQLLHITYGLLLQAKDENGNKVFADEFFSLLAEQEDVYAEGLRRHIGKHLELLGK</sequence>
<feature type="binding site" evidence="1">
    <location>
        <position position="320"/>
    </location>
    <ligand>
        <name>a divalent metal cation</name>
        <dbReference type="ChEBI" id="CHEBI:60240"/>
    </ligand>
</feature>
<dbReference type="Proteomes" id="UP001589776">
    <property type="component" value="Unassembled WGS sequence"/>
</dbReference>
<keyword evidence="1" id="KW-0413">Isomerase</keyword>
<dbReference type="EMBL" id="JBHLWN010000121">
    <property type="protein sequence ID" value="MFC0216503.1"/>
    <property type="molecule type" value="Genomic_DNA"/>
</dbReference>
<gene>
    <name evidence="1" type="primary">uxaE</name>
    <name evidence="2" type="ORF">ACFFK0_29320</name>
</gene>
<evidence type="ECO:0000313" key="3">
    <source>
        <dbReference type="Proteomes" id="UP001589776"/>
    </source>
</evidence>
<reference evidence="2 3" key="1">
    <citation type="submission" date="2024-09" db="EMBL/GenBank/DDBJ databases">
        <authorList>
            <person name="Sun Q."/>
            <person name="Mori K."/>
        </authorList>
    </citation>
    <scope>NUCLEOTIDE SEQUENCE [LARGE SCALE GENOMIC DNA]</scope>
    <source>
        <strain evidence="2 3">CCM 7759</strain>
    </source>
</reference>
<protein>
    <recommendedName>
        <fullName evidence="1">Tagaturonate/fructuronate epimerase</fullName>
        <shortName evidence="1">D-TagA/D-FruA epimerase</shortName>
        <ecNumber evidence="1">5.1.2.7</ecNumber>
    </recommendedName>
</protein>
<evidence type="ECO:0000256" key="1">
    <source>
        <dbReference type="HAMAP-Rule" id="MF_02243"/>
    </source>
</evidence>
<keyword evidence="1" id="KW-0479">Metal-binding</keyword>
<dbReference type="Pfam" id="PF16257">
    <property type="entry name" value="UxaE"/>
    <property type="match status" value="1"/>
</dbReference>
<comment type="function">
    <text evidence="1">Catalyzes the epimerization of D-tagaturonate (D-TagA) to D-fructuronate (D-FruA).</text>
</comment>
<feature type="active site" description="Proton acceptor" evidence="1">
    <location>
        <position position="169"/>
    </location>
</feature>
<organism evidence="2 3">
    <name type="scientific">Paenibacillus chartarius</name>
    <dbReference type="NCBI Taxonomy" id="747481"/>
    <lineage>
        <taxon>Bacteria</taxon>
        <taxon>Bacillati</taxon>
        <taxon>Bacillota</taxon>
        <taxon>Bacilli</taxon>
        <taxon>Bacillales</taxon>
        <taxon>Paenibacillaceae</taxon>
        <taxon>Paenibacillus</taxon>
    </lineage>
</organism>
<feature type="binding site" evidence="1">
    <location>
        <position position="170"/>
    </location>
    <ligand>
        <name>a divalent metal cation</name>
        <dbReference type="ChEBI" id="CHEBI:60240"/>
    </ligand>
</feature>
<dbReference type="HAMAP" id="MF_02243">
    <property type="entry name" value="UxaE"/>
    <property type="match status" value="1"/>
</dbReference>
<comment type="cofactor">
    <cofactor evidence="1">
        <name>a divalent metal cation</name>
        <dbReference type="ChEBI" id="CHEBI:60240"/>
    </cofactor>
</comment>
<comment type="caution">
    <text evidence="2">The sequence shown here is derived from an EMBL/GenBank/DDBJ whole genome shotgun (WGS) entry which is preliminary data.</text>
</comment>
<keyword evidence="3" id="KW-1185">Reference proteome</keyword>